<proteinExistence type="predicted"/>
<dbReference type="VEuPathDB" id="FungiDB:YALI1_E38164g"/>
<evidence type="ECO:0000313" key="2">
    <source>
        <dbReference type="EMBL" id="AOW06280.1"/>
    </source>
</evidence>
<dbReference type="KEGG" id="yli:2912356"/>
<evidence type="ECO:0000313" key="5">
    <source>
        <dbReference type="Proteomes" id="UP000256601"/>
    </source>
</evidence>
<accession>A0A1D8NKY1</accession>
<feature type="compositionally biased region" description="Polar residues" evidence="1">
    <location>
        <begin position="167"/>
        <end position="198"/>
    </location>
</feature>
<dbReference type="EMBL" id="KZ859025">
    <property type="protein sequence ID" value="RDW24686.1"/>
    <property type="molecule type" value="Genomic_DNA"/>
</dbReference>
<dbReference type="EMBL" id="CP017557">
    <property type="protein sequence ID" value="AOW06280.1"/>
    <property type="molecule type" value="Genomic_DNA"/>
</dbReference>
<protein>
    <submittedName>
        <fullName evidence="2">Uncharacterized protein</fullName>
    </submittedName>
</protein>
<feature type="region of interest" description="Disordered" evidence="1">
    <location>
        <begin position="146"/>
        <end position="198"/>
    </location>
</feature>
<reference evidence="3 5" key="2">
    <citation type="submission" date="2018-07" db="EMBL/GenBank/DDBJ databases">
        <title>Draft Genome Assemblies for Five Robust Yarrowia lipolytica Strains Exhibiting High Lipid Production and Pentose Sugar Utilization and Sugar Alcohol Secretion from Undetoxified Lignocellulosic Biomass Hydrolysates.</title>
        <authorList>
            <consortium name="DOE Joint Genome Institute"/>
            <person name="Walker C."/>
            <person name="Ryu S."/>
            <person name="Na H."/>
            <person name="Zane M."/>
            <person name="LaButti K."/>
            <person name="Lipzen A."/>
            <person name="Haridas S."/>
            <person name="Barry K."/>
            <person name="Grigoriev I.V."/>
            <person name="Quarterman J."/>
            <person name="Slininger P."/>
            <person name="Dien B."/>
            <person name="Trinh C.T."/>
        </authorList>
    </citation>
    <scope>NUCLEOTIDE SEQUENCE [LARGE SCALE GENOMIC DNA]</scope>
    <source>
        <strain evidence="3 5">YB392</strain>
    </source>
</reference>
<reference evidence="2 4" key="1">
    <citation type="journal article" date="2016" name="PLoS ONE">
        <title>Sequence Assembly of Yarrowia lipolytica Strain W29/CLIB89 Shows Transposable Element Diversity.</title>
        <authorList>
            <person name="Magnan C."/>
            <person name="Yu J."/>
            <person name="Chang I."/>
            <person name="Jahn E."/>
            <person name="Kanomata Y."/>
            <person name="Wu J."/>
            <person name="Zeller M."/>
            <person name="Oakes M."/>
            <person name="Baldi P."/>
            <person name="Sandmeyer S."/>
        </authorList>
    </citation>
    <scope>NUCLEOTIDE SEQUENCE [LARGE SCALE GENOMIC DNA]</scope>
    <source>
        <strain evidence="2">CLIB89</strain>
        <strain evidence="4">CLIB89(W29)</strain>
    </source>
</reference>
<organism evidence="2 4">
    <name type="scientific">Yarrowia lipolytica</name>
    <name type="common">Candida lipolytica</name>
    <dbReference type="NCBI Taxonomy" id="4952"/>
    <lineage>
        <taxon>Eukaryota</taxon>
        <taxon>Fungi</taxon>
        <taxon>Dikarya</taxon>
        <taxon>Ascomycota</taxon>
        <taxon>Saccharomycotina</taxon>
        <taxon>Dipodascomycetes</taxon>
        <taxon>Dipodascales</taxon>
        <taxon>Dipodascales incertae sedis</taxon>
        <taxon>Yarrowia</taxon>
    </lineage>
</organism>
<dbReference type="VEuPathDB" id="FungiDB:YALI0_E32197g"/>
<name>A0A1D8NKY1_YARLL</name>
<evidence type="ECO:0000313" key="4">
    <source>
        <dbReference type="Proteomes" id="UP000182444"/>
    </source>
</evidence>
<feature type="compositionally biased region" description="Basic residues" evidence="1">
    <location>
        <begin position="151"/>
        <end position="162"/>
    </location>
</feature>
<dbReference type="Proteomes" id="UP000256601">
    <property type="component" value="Unassembled WGS sequence"/>
</dbReference>
<evidence type="ECO:0000256" key="1">
    <source>
        <dbReference type="SAM" id="MobiDB-lite"/>
    </source>
</evidence>
<dbReference type="Proteomes" id="UP000182444">
    <property type="component" value="Chromosome 1E"/>
</dbReference>
<gene>
    <name evidence="3" type="ORF">B0I71DRAFT_133890</name>
    <name evidence="2" type="ORF">YALI1_E38164g</name>
</gene>
<evidence type="ECO:0000313" key="3">
    <source>
        <dbReference type="EMBL" id="RDW24686.1"/>
    </source>
</evidence>
<sequence length="198" mass="22286">MTGVRIDQVADFMDLRGMKNSLAVFYSTFSFTPYENGDVMIGSANEPRIVMIPHETQTDAFRAALERKLATLPPPHYDRPHPLGSDLLLSKMAPKMKIMTRAEYILWQLRRLSQDYSHVPNSLMLMPCEIHQKEVSAGVTDVKSKTTEVKTKKKRRKKKKGKRVDTEASTDATCSTPPSSRATSGWSTVPNTPTSSRR</sequence>
<dbReference type="AlphaFoldDB" id="A0A1D8NKY1"/>